<dbReference type="AlphaFoldDB" id="A0AA49GPB2"/>
<dbReference type="SUPFAM" id="SSF47789">
    <property type="entry name" value="C-terminal domain of RNA polymerase alpha subunit"/>
    <property type="match status" value="1"/>
</dbReference>
<dbReference type="Gene3D" id="1.10.150.20">
    <property type="entry name" value="5' to 3' exonuclease, C-terminal subdomain"/>
    <property type="match status" value="1"/>
</dbReference>
<sequence length="82" mass="9505">MTQKLPPGDPEILHKPVDQLPIIEELSAFMYRMEFKNLKEMLEFSAPDLLKTQGFGYRCLASLLNLLDEHGCIDLLRERDDL</sequence>
<organism evidence="1">
    <name type="scientific">Roseihalotalea indica</name>
    <dbReference type="NCBI Taxonomy" id="2867963"/>
    <lineage>
        <taxon>Bacteria</taxon>
        <taxon>Pseudomonadati</taxon>
        <taxon>Bacteroidota</taxon>
        <taxon>Cytophagia</taxon>
        <taxon>Cytophagales</taxon>
        <taxon>Catalimonadaceae</taxon>
        <taxon>Roseihalotalea</taxon>
    </lineage>
</organism>
<accession>A0AA49GPB2</accession>
<reference evidence="1" key="2">
    <citation type="journal article" date="2024" name="Antonie Van Leeuwenhoek">
        <title>Roseihalotalea indica gen. nov., sp. nov., a halophilic Bacteroidetes from mesopelagic Southwest Indian Ocean with higher carbohydrate metabolic potential.</title>
        <authorList>
            <person name="Chen B."/>
            <person name="Zhang M."/>
            <person name="Lin D."/>
            <person name="Ye J."/>
            <person name="Tang K."/>
        </authorList>
    </citation>
    <scope>NUCLEOTIDE SEQUENCE</scope>
    <source>
        <strain evidence="1">TK19036</strain>
    </source>
</reference>
<evidence type="ECO:0008006" key="2">
    <source>
        <dbReference type="Google" id="ProtNLM"/>
    </source>
</evidence>
<reference evidence="1" key="1">
    <citation type="journal article" date="2023" name="Comput. Struct. Biotechnol. J.">
        <title>Discovery of a novel marine Bacteroidetes with a rich repertoire of carbohydrate-active enzymes.</title>
        <authorList>
            <person name="Chen B."/>
            <person name="Liu G."/>
            <person name="Chen Q."/>
            <person name="Wang H."/>
            <person name="Liu L."/>
            <person name="Tang K."/>
        </authorList>
    </citation>
    <scope>NUCLEOTIDE SEQUENCE</scope>
    <source>
        <strain evidence="1">TK19036</strain>
    </source>
</reference>
<gene>
    <name evidence="1" type="ORF">K4G66_26215</name>
</gene>
<name>A0AA49GPB2_9BACT</name>
<dbReference type="EMBL" id="CP120682">
    <property type="protein sequence ID" value="WKN35866.1"/>
    <property type="molecule type" value="Genomic_DNA"/>
</dbReference>
<proteinExistence type="predicted"/>
<evidence type="ECO:0000313" key="1">
    <source>
        <dbReference type="EMBL" id="WKN35866.1"/>
    </source>
</evidence>
<protein>
    <recommendedName>
        <fullName evidence="2">RNA polymerase alpha subunit C-terminal domain-containing protein</fullName>
    </recommendedName>
</protein>